<feature type="compositionally biased region" description="Polar residues" evidence="3">
    <location>
        <begin position="1060"/>
        <end position="1069"/>
    </location>
</feature>
<keyword evidence="4" id="KW-0472">Membrane</keyword>
<dbReference type="InterPro" id="IPR015915">
    <property type="entry name" value="Kelch-typ_b-propeller"/>
</dbReference>
<accession>A0A8H6ZQP2</accession>
<feature type="region of interest" description="Disordered" evidence="3">
    <location>
        <begin position="815"/>
        <end position="843"/>
    </location>
</feature>
<dbReference type="CDD" id="cd12087">
    <property type="entry name" value="TM_EGFR-like"/>
    <property type="match status" value="1"/>
</dbReference>
<feature type="region of interest" description="Disordered" evidence="3">
    <location>
        <begin position="378"/>
        <end position="449"/>
    </location>
</feature>
<feature type="compositionally biased region" description="Polar residues" evidence="3">
    <location>
        <begin position="706"/>
        <end position="715"/>
    </location>
</feature>
<keyword evidence="4" id="KW-1133">Transmembrane helix</keyword>
<feature type="compositionally biased region" description="Gly residues" evidence="3">
    <location>
        <begin position="424"/>
        <end position="438"/>
    </location>
</feature>
<dbReference type="AlphaFoldDB" id="A0A8H6ZQP2"/>
<feature type="compositionally biased region" description="Pro residues" evidence="3">
    <location>
        <begin position="381"/>
        <end position="390"/>
    </location>
</feature>
<feature type="compositionally biased region" description="Low complexity" evidence="3">
    <location>
        <begin position="882"/>
        <end position="915"/>
    </location>
</feature>
<dbReference type="Gene3D" id="2.120.10.80">
    <property type="entry name" value="Kelch-type beta propeller"/>
    <property type="match status" value="1"/>
</dbReference>
<feature type="compositionally biased region" description="Polar residues" evidence="3">
    <location>
        <begin position="917"/>
        <end position="927"/>
    </location>
</feature>
<dbReference type="Proteomes" id="UP000623687">
    <property type="component" value="Unassembled WGS sequence"/>
</dbReference>
<keyword evidence="4" id="KW-0812">Transmembrane</keyword>
<evidence type="ECO:0008006" key="8">
    <source>
        <dbReference type="Google" id="ProtNLM"/>
    </source>
</evidence>
<keyword evidence="7" id="KW-1185">Reference proteome</keyword>
<dbReference type="OrthoDB" id="432528at2759"/>
<comment type="caution">
    <text evidence="6">The sequence shown here is derived from an EMBL/GenBank/DDBJ whole genome shotgun (WGS) entry which is preliminary data.</text>
</comment>
<dbReference type="PANTHER" id="PTHR46093">
    <property type="entry name" value="ACYL-COA-BINDING DOMAIN-CONTAINING PROTEIN 5"/>
    <property type="match status" value="1"/>
</dbReference>
<organism evidence="6 7">
    <name type="scientific">Pleurotus ostreatus</name>
    <name type="common">Oyster mushroom</name>
    <name type="synonym">White-rot fungus</name>
    <dbReference type="NCBI Taxonomy" id="5322"/>
    <lineage>
        <taxon>Eukaryota</taxon>
        <taxon>Fungi</taxon>
        <taxon>Dikarya</taxon>
        <taxon>Basidiomycota</taxon>
        <taxon>Agaricomycotina</taxon>
        <taxon>Agaricomycetes</taxon>
        <taxon>Agaricomycetidae</taxon>
        <taxon>Agaricales</taxon>
        <taxon>Pleurotineae</taxon>
        <taxon>Pleurotaceae</taxon>
        <taxon>Pleurotus</taxon>
    </lineage>
</organism>
<feature type="compositionally biased region" description="Basic and acidic residues" evidence="3">
    <location>
        <begin position="786"/>
        <end position="795"/>
    </location>
</feature>
<feature type="transmembrane region" description="Helical" evidence="4">
    <location>
        <begin position="454"/>
        <end position="477"/>
    </location>
</feature>
<feature type="region of interest" description="Disordered" evidence="3">
    <location>
        <begin position="749"/>
        <end position="798"/>
    </location>
</feature>
<sequence>MKRTTLAFVAHLVRYVSGFDPLPRCVSLILVGGPAKRYASRWGQSQMLVDEAIFVYGGKTDEFNSFGYTGAPSTNELLILPLSSPFSAAAPPWTLLASSNNESTSQGPHIAWSTLSPVNTSMALLLGGIADPNSDISIQTRADSAILIDVFNQLAPTIIAHPDAGYANEPVRRMQHAACTAPDGRVFIIGGVRADGSGNALSQHLIFDSSLSFTLLGSDGGPPAIYGHSCIMLPNGHLLVLGGLSPISGGLVPFDTIWALDTLRVDPEWFQLNISTNALPVPRRNFATALLVDGRILIHGGQDASAQAVYSDGWILDLSGDGVWEEVEVLSQLGARRDHFAVVSGNEVIFGFGYSSSAPAPAPLQIYDSLSNAFVASHTPLPSPPSPTIPGPVQTSKPAQTNTNTSVRPTRTSSHGGDDDDDGNGSGGDGGGHGGNDNGNGSENDGSRSSSVTAIAVGSALGALGVFLIIGGVIWYYRRQSREEYRKGLFAPLDDGEDGFGGSPGSGVGVGIVSAAAVGTAAGLPSEKGGPFMEHPVTSINDLGNASTRNHIYSNISNASFATPFTPSPASSRFSVNQGSDGVVGAVGRGVGTVTSVVGAGVASLAGLLGLSSAHQRAHYARGDTRPPPSAVRMLPERRDMLSDEDTREFAYPNPSHRRWRSGASSERRRAWFDYERRRADGSAGSAWSLLSIFGAGARSREPSHGGSSLVSSRVATPWNEKGDPFDGEWRSGSGSGYGEEGYVSVFTDNAASGGSRPGMRREYSHSSAPSRKSSLRYVDPFADPAPREPDKNRDLGGITLSGGVAVLGAHALSGPNKQQAKDGHAPENGGELGAPDLQLPSIRTVLPSSQMYTQTLSTLSEQSSHPSLQSPTQHALERTNSPSASQSASHLSDSAQLSRSRADSSASSNQLLSSFDRPSSSHTSFGAHQAVQQQSSPSDTPSTAKSQQTSYFGARPSSILDPPTSPTMSTTLISSAPTQPLRRSDTWWGRFARTRFLDRGSSDASRRGPSSGLVDIRDPNPPPRLNPIEENQHSGSATSGGAAGAHEKAETHVQGIHNGKSTTSLQTTRTMDSEALERLGGTMQVVQRIRDASGSADSGNTSFRRLSRVDTLSSNDSGYDADVAVLAGMFTNRSPEEKLEDVMTPLATSPMQSPNSPGAHSSPTKTPSTPSSRPPPPRLAPGGKVASRVAAYERRMSQDVDSPIASPVGVKEDKTRRKHVDYGLAPRPSLFVTNPDSRKGSTSDS</sequence>
<dbReference type="VEuPathDB" id="FungiDB:PC9H_009429"/>
<proteinExistence type="predicted"/>
<feature type="compositionally biased region" description="Low complexity" evidence="3">
    <location>
        <begin position="933"/>
        <end position="944"/>
    </location>
</feature>
<feature type="region of interest" description="Disordered" evidence="3">
    <location>
        <begin position="699"/>
        <end position="734"/>
    </location>
</feature>
<dbReference type="GeneID" id="59379247"/>
<feature type="compositionally biased region" description="Basic and acidic residues" evidence="3">
    <location>
        <begin position="721"/>
        <end position="730"/>
    </location>
</feature>
<keyword evidence="1" id="KW-0880">Kelch repeat</keyword>
<feature type="region of interest" description="Disordered" evidence="3">
    <location>
        <begin position="857"/>
        <end position="983"/>
    </location>
</feature>
<feature type="region of interest" description="Disordered" evidence="3">
    <location>
        <begin position="1146"/>
        <end position="1246"/>
    </location>
</feature>
<dbReference type="InterPro" id="IPR037293">
    <property type="entry name" value="Gal_Oxidase_central_sf"/>
</dbReference>
<dbReference type="EMBL" id="JACETU010000007">
    <property type="protein sequence ID" value="KAF7424126.1"/>
    <property type="molecule type" value="Genomic_DNA"/>
</dbReference>
<evidence type="ECO:0000313" key="7">
    <source>
        <dbReference type="Proteomes" id="UP000623687"/>
    </source>
</evidence>
<evidence type="ECO:0000256" key="2">
    <source>
        <dbReference type="ARBA" id="ARBA00022737"/>
    </source>
</evidence>
<evidence type="ECO:0000256" key="1">
    <source>
        <dbReference type="ARBA" id="ARBA00022441"/>
    </source>
</evidence>
<name>A0A8H6ZQP2_PLEOS</name>
<evidence type="ECO:0000256" key="3">
    <source>
        <dbReference type="SAM" id="MobiDB-lite"/>
    </source>
</evidence>
<dbReference type="PANTHER" id="PTHR46093:SF18">
    <property type="entry name" value="FIBRONECTIN TYPE-III DOMAIN-CONTAINING PROTEIN"/>
    <property type="match status" value="1"/>
</dbReference>
<gene>
    <name evidence="6" type="ORF">PC9H_009429</name>
</gene>
<feature type="region of interest" description="Disordered" evidence="3">
    <location>
        <begin position="644"/>
        <end position="663"/>
    </location>
</feature>
<dbReference type="Pfam" id="PF24681">
    <property type="entry name" value="Kelch_KLHDC2_KLHL20_DRC7"/>
    <property type="match status" value="1"/>
</dbReference>
<feature type="chain" id="PRO_5034032515" description="Galactose oxidase" evidence="5">
    <location>
        <begin position="19"/>
        <end position="1246"/>
    </location>
</feature>
<evidence type="ECO:0000256" key="4">
    <source>
        <dbReference type="SAM" id="Phobius"/>
    </source>
</evidence>
<evidence type="ECO:0000313" key="6">
    <source>
        <dbReference type="EMBL" id="KAF7424126.1"/>
    </source>
</evidence>
<feature type="compositionally biased region" description="Polar residues" evidence="3">
    <location>
        <begin position="967"/>
        <end position="979"/>
    </location>
</feature>
<reference evidence="6" key="1">
    <citation type="submission" date="2019-07" db="EMBL/GenBank/DDBJ databases">
        <authorList>
            <person name="Palmer J.M."/>
        </authorList>
    </citation>
    <scope>NUCLEOTIDE SEQUENCE</scope>
    <source>
        <strain evidence="6">PC9</strain>
    </source>
</reference>
<evidence type="ECO:0000256" key="5">
    <source>
        <dbReference type="SAM" id="SignalP"/>
    </source>
</evidence>
<keyword evidence="5" id="KW-0732">Signal</keyword>
<feature type="signal peptide" evidence="5">
    <location>
        <begin position="1"/>
        <end position="18"/>
    </location>
</feature>
<feature type="compositionally biased region" description="Low complexity" evidence="3">
    <location>
        <begin position="439"/>
        <end position="449"/>
    </location>
</feature>
<feature type="compositionally biased region" description="Polar residues" evidence="3">
    <location>
        <begin position="1147"/>
        <end position="1160"/>
    </location>
</feature>
<feature type="compositionally biased region" description="Low complexity" evidence="3">
    <location>
        <begin position="1162"/>
        <end position="1172"/>
    </location>
</feature>
<dbReference type="Gene3D" id="2.130.10.80">
    <property type="entry name" value="Galactose oxidase/kelch, beta-propeller"/>
    <property type="match status" value="1"/>
</dbReference>
<feature type="compositionally biased region" description="Polar residues" evidence="3">
    <location>
        <begin position="396"/>
        <end position="412"/>
    </location>
</feature>
<dbReference type="SUPFAM" id="SSF117281">
    <property type="entry name" value="Kelch motif"/>
    <property type="match status" value="1"/>
</dbReference>
<keyword evidence="2" id="KW-0677">Repeat</keyword>
<feature type="region of interest" description="Disordered" evidence="3">
    <location>
        <begin position="1000"/>
        <end position="1069"/>
    </location>
</feature>
<feature type="compositionally biased region" description="Basic and acidic residues" evidence="3">
    <location>
        <begin position="1237"/>
        <end position="1246"/>
    </location>
</feature>
<protein>
    <recommendedName>
        <fullName evidence="8">Galactose oxidase</fullName>
    </recommendedName>
</protein>
<dbReference type="RefSeq" id="XP_036628320.1">
    <property type="nucleotide sequence ID" value="XM_036778931.1"/>
</dbReference>